<dbReference type="PROSITE" id="PS00455">
    <property type="entry name" value="AMP_BINDING"/>
    <property type="match status" value="2"/>
</dbReference>
<dbReference type="InterPro" id="IPR049900">
    <property type="entry name" value="PKS_mFAS_DH"/>
</dbReference>
<dbReference type="PROSITE" id="PS52019">
    <property type="entry name" value="PKS_MFAS_DH"/>
    <property type="match status" value="1"/>
</dbReference>
<dbReference type="Gene3D" id="2.30.38.10">
    <property type="entry name" value="Luciferase, Domain 3"/>
    <property type="match status" value="2"/>
</dbReference>
<keyword evidence="5" id="KW-0808">Transferase</keyword>
<proteinExistence type="inferred from homology"/>
<dbReference type="InterPro" id="IPR010071">
    <property type="entry name" value="AA_adenyl_dom"/>
</dbReference>
<feature type="domain" description="Carrier" evidence="10">
    <location>
        <begin position="3549"/>
        <end position="3624"/>
    </location>
</feature>
<dbReference type="GO" id="GO:0004315">
    <property type="term" value="F:3-oxoacyl-[acyl-carrier-protein] synthase activity"/>
    <property type="evidence" value="ECO:0007669"/>
    <property type="project" value="InterPro"/>
</dbReference>
<dbReference type="Pfam" id="PF00550">
    <property type="entry name" value="PP-binding"/>
    <property type="match status" value="3"/>
</dbReference>
<dbReference type="InterPro" id="IPR057326">
    <property type="entry name" value="KR_dom"/>
</dbReference>
<dbReference type="Proteomes" id="UP001229409">
    <property type="component" value="Unassembled WGS sequence"/>
</dbReference>
<feature type="domain" description="Ketosynthase family 3 (KS3)" evidence="11">
    <location>
        <begin position="32"/>
        <end position="459"/>
    </location>
</feature>
<dbReference type="Gene3D" id="3.10.129.110">
    <property type="entry name" value="Polyketide synthase dehydratase"/>
    <property type="match status" value="1"/>
</dbReference>
<dbReference type="InterPro" id="IPR018201">
    <property type="entry name" value="Ketoacyl_synth_AS"/>
</dbReference>
<keyword evidence="8" id="KW-0511">Multifunctional enzyme</keyword>
<dbReference type="InterPro" id="IPR000873">
    <property type="entry name" value="AMP-dep_synth/lig_dom"/>
</dbReference>
<reference evidence="13" key="1">
    <citation type="submission" date="2023-04" db="EMBL/GenBank/DDBJ databases">
        <title>Uncovering the Secrets of Slow-Growing Bacteria in Tropical Savanna Soil through Cultivation and Genomic Analysis.</title>
        <authorList>
            <person name="Goncalves O.S."/>
            <person name="Santana M.F."/>
        </authorList>
    </citation>
    <scope>NUCLEOTIDE SEQUENCE</scope>
    <source>
        <strain evidence="13">ANTI</strain>
    </source>
</reference>
<keyword evidence="7" id="KW-0045">Antibiotic biosynthesis</keyword>
<dbReference type="InterPro" id="IPR001242">
    <property type="entry name" value="Condensation_dom"/>
</dbReference>
<dbReference type="GO" id="GO:0044550">
    <property type="term" value="P:secondary metabolite biosynthetic process"/>
    <property type="evidence" value="ECO:0007669"/>
    <property type="project" value="UniProtKB-ARBA"/>
</dbReference>
<dbReference type="SUPFAM" id="SSF52777">
    <property type="entry name" value="CoA-dependent acyltransferases"/>
    <property type="match status" value="5"/>
</dbReference>
<evidence type="ECO:0000256" key="4">
    <source>
        <dbReference type="ARBA" id="ARBA00022553"/>
    </source>
</evidence>
<dbReference type="Gene3D" id="1.10.1200.10">
    <property type="entry name" value="ACP-like"/>
    <property type="match status" value="3"/>
</dbReference>
<comment type="similarity">
    <text evidence="2">Belongs to the ATP-dependent AMP-binding enzyme family.</text>
</comment>
<dbReference type="Pfam" id="PF08659">
    <property type="entry name" value="KR"/>
    <property type="match status" value="1"/>
</dbReference>
<dbReference type="InterPro" id="IPR009081">
    <property type="entry name" value="PP-bd_ACP"/>
</dbReference>
<dbReference type="Pfam" id="PF21089">
    <property type="entry name" value="PKS_DH_N"/>
    <property type="match status" value="1"/>
</dbReference>
<dbReference type="Gene3D" id="3.40.50.980">
    <property type="match status" value="4"/>
</dbReference>
<dbReference type="Pfam" id="PF00668">
    <property type="entry name" value="Condensation"/>
    <property type="match status" value="3"/>
</dbReference>
<dbReference type="PANTHER" id="PTHR45527">
    <property type="entry name" value="NONRIBOSOMAL PEPTIDE SYNTHETASE"/>
    <property type="match status" value="1"/>
</dbReference>
<keyword evidence="4" id="KW-0597">Phosphoprotein</keyword>
<sequence length="3771" mass="423088">MMTKTGFNLAALQFNEQDFQDAGPIAVNELRDSDIAVIGISCKIAESENAAQFWDLLRAGQDAIRPFPARRKRELESLFQAGLLNEQTALNEGGFLEEIDKFDYPFFQLSPAEARLMDPNQRLFLESAWAAVEDAGYGGKKLSGSRTGVYVGYSSDFGEEYKRFIAEMAPSSASSAIPGNIHSMIASRIAYLLDLKGPSLLVDTACSSSLVAIHLACRDLRHGDCDTAIAGGVKVTLVPIKEGKGGGLGVGSSDDRTRTFDSVSDGTGGGEGVAAVLLKPLKRAIQDQDHIYAVIKGSAVNNDGTSAGITAPNSLAGEDVIVRAWKDAGIDPDTITYIEAHGTGTKLGDPVEIDGIRRAFRQYTDRNQFCAIGSVKTNVGHLDNSAGITGFLKAVLALEHAEIPASLHFTYPNPDISFIDSPVYVNDKLQPWPKEDFPRRCGVSSFGLSGTNCHVVLEEAPVWAEMQDGGQLEQETPETVQLFTLSAKNETVLAAYVKQYQQYVMEPKTYPLRDLCYTANTGRGQYGFRLAILCRDWDDLGAKLTQIQTSGFSGQAKQEEFIPGVYFGCHKVVSAQKEKEAGELTLEESRRLTASAKEKLTQSSFEFDTLDSLCRMYVEGADVEWESLYEGKVCRRRSLPTYPFEPKRCWVEVEEKAVVSQASHVRKFTEMETTHPLLDYCLAETEDQDIYLTRFSVGRHWVLSEHKIMENCIVPGTTYLEMVRAGLEKYKRPGKVLELYDIQFISPLIVDAEEEREVHTVLQREGETFSFKVLSRTGPSVQPWEQNWVRHAQGRAVFVKAAHPVMSLGDIRTECNDQEVVVGENHAEAAAAFSFGPRWETLRTIAIGTDQVLAKLELPAAYHMDVSQYVLHPALLDVAVGVASQSLGNGLFLPFSYHKLRIYDSLPRLCYSYLRKKNKVRESGEILTVDVLILGAEGQVLVEIEDYAVKRVHEADLKRTRYTEHHKYHQIVWKKQEQAPSEYEEDTVTRTANDSVLSTPLETVLLFTDNRPIGVTLRGLLAHEGYDVVEVKRGVTFTKMSDHAYFSTGSEEDHIRLLTEMRCQNAKKLIYLWNGQSMVQLFHLAKAIAETKSAVKELTVIAEQAYKVNELENELKPEHAGLFGLARVIGQEYPDLSCRCLDIDTSTQPSELIHSLRHDDDTFLVAWRNGERYVEQIEPVDLTESEVDPITIRPQGTYVITGGTGGLGLAIGKWIASKGQVTLGLIGRKPLPPKEQWEAIANADSNGSLKNIRQNSNPDMNTRMQNTVTALLELEQQGAQVEYYAVDVADETAMKQALNELRHKYGAIHGIIHAAGVAGDGFMALKSQDRFTEVLAPKVTGTHVLDRITTADTLDFFILFSSVTSLMGGPGQSDYTAANAYLDAFAEWRNHSGRRTLAINWAPWQEVGMAFEHEVDFQESLFQALSTQEGLAALEQLLLHPVPRVIVGGLNYAQVAALDSAAIPFGFSHEMRAILDRHRWLLHDHAVTSSAAVRRPVQLRGRATEQYSSSEKVIASIWAEVLGLDELNIYDSFYELGGDSLIASKMVGQMNQSLSKKVDMSDIFNYMTVSELALYTDGEAKQPLLTETELPAPQSADKNLIIHPVEQREVYPASSTQRRFYMMRQMAGHSTLNNLCSAMTITGNLDHHRLEKAIYAVIRRHSSLRTAFELRDNELVQRVYPEVDFSLEYSEGDERELEAYVNEFIRPFDLNRAPLLKAKLIRLKDDSHLFLCDVDHIAADGASIGILLSEMIQGYSGQDLPELPMQYTDFTLWQNQRLDSAEMKKQEAYWLDVFKGTLPVLDLPTDEPRAAQMSNAGDVYTFDLSEELTALAKKTAVQHGVTLFMLLYAVYSTLLAKYANQEEIIIGIPSAGRQSEEVQHMIGLFINTLALRTAPAEDKPFAAYLQEVKKHALEAYKHEDYPFEMLLNQLNVPRDRSRNPLFDVQFISQNFRGELMSINGLRFTPLEAKMEAVQVDLTVIWVENEGKLRFHFEYATQLFKGETIRRLASYYKNLLQEVCADASRPIGLISMNQAEEQQRTLYEWNETRVNYPQEKLVHQWFEEQAEQQPERIAAVYGEHSLTYSQLNIRANQLARHLLTYHLVPDQAVGILVPRSLDMLTSMLAVLKVGAAYVPMDPEHPTERVAYMLEDSGVSLLLTSTDTVSIDTLRFTGSVMDVSDPALYSGDADNVALALAGKEPLAPHHLAYILYTSGSSGKPKGVMVEHRNVTNYITAFQHEFHLTAEDVVLQQAAITFDASVEEIYPTLAAGGTLAMVSRDELKDIQLLNQFIRQQQVTVVSASPFILNELNQLPPFPHIRTYISGGDVLKSEYVTQLLRSAKVYNTYGPTEATVCATYYCVPDIPAVHPLPVGRPVANAEVYIMNRRGTDVMPIGVPGEISISGWGVARGYMNRPELTQQQFVANPWIPGERMYKTGDLGRYLEDGQIQFLGRVDQQVKVRGYRIEPGEVEKSLLQHPRIQDGVVLVQEVQPGMHELCAYIVTDQELSVAELKTHLSVTLPEYMIPSYFVRVDEIPLTHHGKIDRHALPQVNESIKVGTAYVHPASPLEERLVELWSEILHREQIGTQDDFFLLGGQSLLATKLVYLINKEWNVNLTLRDFFRAGTVQGLAAWIEEIQSGRERGILVEQDGLIKPFNLRQKPLFRIQVIHQPANRHLLFIDMHHIITDGLSQEIIVEEFARLYGGMSLPELTIQYKDYAVWQREFLNSVEFRQQEQFWLELFQGEITELELPTDFSRPDVRRGEGQAIHFELDQEWTWKLKRFALQQNVTVFMVLLAAYNLLLAKASGQEDIIVGIPVSGRTHASLSPLVGMFVNTLALRNTPEKDMTVHEFLMQVKERSLQAFEHQDYPFEQLVEKLNLAGKTSRNPLFDTMFALLNESSRTIVELPGLKLTPCDEAEYTGAQFDLTFTAAMTDEHIECILQYDVDLFTGETVERLSREFLQILHTVLVNPQQKIGELRIEKVAVDPNQRDREEILESASVHKEEDWVSELAIAASESVSEAEWKTLVHDFNQTDMGPGSVKLLHQYFEGQASRNPEHIALISGQQEISYGELNRRANLVAHSLLDSGTRPEQVVAIVMERSPEMIVALLGVLKAGAAYLPIHPADPKERIRYILADAGAEWILTHQQCHASWMDEEIQQIIDVDLLCQDQQERGNPELVIQPDHLAYVIFTSGSTGQPKGVMVEHHAFSARVVWLAQQLGLREQDTVLQKASYTFDGSIVELFSWFMGGGRLVLLEAGAETDTRQMLDTIHRHQVTVAFFIPTVLQMFLSELSVEDTIQAATLRWVMSGGEQIGQEQVRSFNLKFPEARLLNLYGPTEASVFATAYTCTSVSSEGPIPIGRPVGNTRAYILNQELALVSLGQVGELCLGGCHLARGYVHLDGLTAERFIPNPFVPGERIYRTGDLARMLPSGEIVYLGRSDQMVKIGGYRIETGEIETALLQNNDIQQAAVLDLTDEQGNKYLCAYLVVQTDCTVRELRAFLLERLPEYMIPLRFVKVETMPLGSSGKLDRKALNTLGVELPSGKEHTPPRNEMEQQLLLLWADIFKTGAVGIDDHFFEFGGDSLLAYQFILRVRQMLAIEITLKELFAAPTIRQLSDHISSRRVECHHEDEATVRSLIPAATPSAHYPASSAQMRLFMMHELNPEDLSYNLPGAMMLEGELDLARLEGAFQALIQRHDAFRTTFDVINGEIVQLIHESVPFAIEFFRTEETEISNILRGDGKLMREVIPVQQHALSSVKVEKKERRRREI</sequence>
<dbReference type="SUPFAM" id="SSF53901">
    <property type="entry name" value="Thiolase-like"/>
    <property type="match status" value="1"/>
</dbReference>
<dbReference type="Gene3D" id="3.40.47.10">
    <property type="match status" value="1"/>
</dbReference>
<dbReference type="Pfam" id="PF02801">
    <property type="entry name" value="Ketoacyl-synt_C"/>
    <property type="match status" value="1"/>
</dbReference>
<evidence type="ECO:0000256" key="3">
    <source>
        <dbReference type="ARBA" id="ARBA00022450"/>
    </source>
</evidence>
<dbReference type="CDD" id="cd00833">
    <property type="entry name" value="PKS"/>
    <property type="match status" value="1"/>
</dbReference>
<accession>A0AAP3ZW93</accession>
<feature type="domain" description="PKS/mFAS DH" evidence="12">
    <location>
        <begin position="675"/>
        <end position="958"/>
    </location>
</feature>
<dbReference type="InterPro" id="IPR025110">
    <property type="entry name" value="AMP-bd_C"/>
</dbReference>
<dbReference type="Pfam" id="PF22621">
    <property type="entry name" value="CurL-like_PKS_C"/>
    <property type="match status" value="1"/>
</dbReference>
<dbReference type="GO" id="GO:0005829">
    <property type="term" value="C:cytosol"/>
    <property type="evidence" value="ECO:0007669"/>
    <property type="project" value="TreeGrafter"/>
</dbReference>
<feature type="active site" description="Proton acceptor; for dehydratase activity" evidence="9">
    <location>
        <position position="706"/>
    </location>
</feature>
<dbReference type="SMART" id="SM00823">
    <property type="entry name" value="PKS_PP"/>
    <property type="match status" value="3"/>
</dbReference>
<dbReference type="InterPro" id="IPR049552">
    <property type="entry name" value="PKS_DH_N"/>
</dbReference>
<dbReference type="FunFam" id="3.40.50.12780:FF:000012">
    <property type="entry name" value="Non-ribosomal peptide synthetase"/>
    <property type="match status" value="2"/>
</dbReference>
<name>A0AAP3ZW93_PAEPO</name>
<dbReference type="NCBIfam" id="TIGR01733">
    <property type="entry name" value="AA-adenyl-dom"/>
    <property type="match status" value="2"/>
</dbReference>
<dbReference type="InterPro" id="IPR036291">
    <property type="entry name" value="NAD(P)-bd_dom_sf"/>
</dbReference>
<dbReference type="Pfam" id="PF14765">
    <property type="entry name" value="PS-DH"/>
    <property type="match status" value="1"/>
</dbReference>
<dbReference type="FunFam" id="3.30.300.30:FF:000010">
    <property type="entry name" value="Enterobactin synthetase component F"/>
    <property type="match status" value="1"/>
</dbReference>
<dbReference type="GO" id="GO:0006633">
    <property type="term" value="P:fatty acid biosynthetic process"/>
    <property type="evidence" value="ECO:0007669"/>
    <property type="project" value="InterPro"/>
</dbReference>
<comment type="cofactor">
    <cofactor evidence="1">
        <name>pantetheine 4'-phosphate</name>
        <dbReference type="ChEBI" id="CHEBI:47942"/>
    </cofactor>
</comment>
<dbReference type="InterPro" id="IPR020845">
    <property type="entry name" value="AMP-binding_CS"/>
</dbReference>
<dbReference type="SMART" id="SM00826">
    <property type="entry name" value="PKS_DH"/>
    <property type="match status" value="1"/>
</dbReference>
<keyword evidence="3" id="KW-0596">Phosphopantetheine</keyword>
<dbReference type="Pfam" id="PF13193">
    <property type="entry name" value="AMP-binding_C"/>
    <property type="match status" value="2"/>
</dbReference>
<dbReference type="Gene3D" id="3.40.50.720">
    <property type="entry name" value="NAD(P)-binding Rossmann-like Domain"/>
    <property type="match status" value="1"/>
</dbReference>
<comment type="caution">
    <text evidence="13">The sequence shown here is derived from an EMBL/GenBank/DDBJ whole genome shotgun (WGS) entry which is preliminary data.</text>
</comment>
<dbReference type="CDD" id="cd08953">
    <property type="entry name" value="KR_2_SDR_x"/>
    <property type="match status" value="1"/>
</dbReference>
<evidence type="ECO:0000313" key="13">
    <source>
        <dbReference type="EMBL" id="MDH2330286.1"/>
    </source>
</evidence>
<dbReference type="Pfam" id="PF00109">
    <property type="entry name" value="ketoacyl-synt"/>
    <property type="match status" value="1"/>
</dbReference>
<dbReference type="EMBL" id="JARVWT010000001">
    <property type="protein sequence ID" value="MDH2330286.1"/>
    <property type="molecule type" value="Genomic_DNA"/>
</dbReference>
<evidence type="ECO:0000256" key="7">
    <source>
        <dbReference type="ARBA" id="ARBA00023194"/>
    </source>
</evidence>
<evidence type="ECO:0000256" key="6">
    <source>
        <dbReference type="ARBA" id="ARBA00022737"/>
    </source>
</evidence>
<dbReference type="InterPro" id="IPR020841">
    <property type="entry name" value="PKS_Beta-ketoAc_synthase_dom"/>
</dbReference>
<evidence type="ECO:0000256" key="2">
    <source>
        <dbReference type="ARBA" id="ARBA00006432"/>
    </source>
</evidence>
<dbReference type="InterPro" id="IPR020806">
    <property type="entry name" value="PKS_PP-bd"/>
</dbReference>
<dbReference type="InterPro" id="IPR045851">
    <property type="entry name" value="AMP-bd_C_sf"/>
</dbReference>
<dbReference type="RefSeq" id="WP_279831911.1">
    <property type="nucleotide sequence ID" value="NZ_JARVWT010000001.1"/>
</dbReference>
<evidence type="ECO:0000256" key="9">
    <source>
        <dbReference type="PROSITE-ProRule" id="PRU01363"/>
    </source>
</evidence>
<dbReference type="PANTHER" id="PTHR45527:SF1">
    <property type="entry name" value="FATTY ACID SYNTHASE"/>
    <property type="match status" value="1"/>
</dbReference>
<dbReference type="FunFam" id="1.10.1200.10:FF:000016">
    <property type="entry name" value="Non-ribosomal peptide synthase"/>
    <property type="match status" value="1"/>
</dbReference>
<dbReference type="GO" id="GO:0017000">
    <property type="term" value="P:antibiotic biosynthetic process"/>
    <property type="evidence" value="ECO:0007669"/>
    <property type="project" value="UniProtKB-KW"/>
</dbReference>
<dbReference type="InterPro" id="IPR016039">
    <property type="entry name" value="Thiolase-like"/>
</dbReference>
<dbReference type="Pfam" id="PF00501">
    <property type="entry name" value="AMP-binding"/>
    <property type="match status" value="2"/>
</dbReference>
<dbReference type="Gene3D" id="3.30.300.30">
    <property type="match status" value="2"/>
</dbReference>
<dbReference type="InterPro" id="IPR020807">
    <property type="entry name" value="PKS_DH"/>
</dbReference>
<protein>
    <submittedName>
        <fullName evidence="13">Amino acid adenylation domain-containing protein</fullName>
    </submittedName>
</protein>
<gene>
    <name evidence="13" type="ORF">QDS18_05370</name>
</gene>
<feature type="domain" description="Carrier" evidence="10">
    <location>
        <begin position="2561"/>
        <end position="2636"/>
    </location>
</feature>
<evidence type="ECO:0000256" key="1">
    <source>
        <dbReference type="ARBA" id="ARBA00001957"/>
    </source>
</evidence>
<dbReference type="Gene3D" id="1.10.1240.100">
    <property type="match status" value="1"/>
</dbReference>
<dbReference type="PROSITE" id="PS50075">
    <property type="entry name" value="CARRIER"/>
    <property type="match status" value="3"/>
</dbReference>
<evidence type="ECO:0000259" key="11">
    <source>
        <dbReference type="PROSITE" id="PS52004"/>
    </source>
</evidence>
<dbReference type="PROSITE" id="PS52004">
    <property type="entry name" value="KS3_2"/>
    <property type="match status" value="1"/>
</dbReference>
<dbReference type="SMART" id="SM00822">
    <property type="entry name" value="PKS_KR"/>
    <property type="match status" value="1"/>
</dbReference>
<dbReference type="InterPro" id="IPR023213">
    <property type="entry name" value="CAT-like_dom_sf"/>
</dbReference>
<keyword evidence="6" id="KW-0677">Repeat</keyword>
<dbReference type="FunFam" id="3.40.50.980:FF:000001">
    <property type="entry name" value="Non-ribosomal peptide synthetase"/>
    <property type="match status" value="2"/>
</dbReference>
<dbReference type="SUPFAM" id="SSF47336">
    <property type="entry name" value="ACP-like"/>
    <property type="match status" value="3"/>
</dbReference>
<dbReference type="InterPro" id="IPR049551">
    <property type="entry name" value="PKS_DH_C"/>
</dbReference>
<dbReference type="InterPro" id="IPR013968">
    <property type="entry name" value="PKS_KR"/>
</dbReference>
<dbReference type="SUPFAM" id="SSF56801">
    <property type="entry name" value="Acetyl-CoA synthetase-like"/>
    <property type="match status" value="2"/>
</dbReference>
<feature type="region of interest" description="C-terminal hotdog fold" evidence="9">
    <location>
        <begin position="816"/>
        <end position="958"/>
    </location>
</feature>
<dbReference type="PROSITE" id="PS00606">
    <property type="entry name" value="KS3_1"/>
    <property type="match status" value="1"/>
</dbReference>
<dbReference type="InterPro" id="IPR036736">
    <property type="entry name" value="ACP-like_sf"/>
</dbReference>
<dbReference type="SUPFAM" id="SSF51735">
    <property type="entry name" value="NAD(P)-binding Rossmann-fold domains"/>
    <property type="match status" value="2"/>
</dbReference>
<organism evidence="13 14">
    <name type="scientific">Paenibacillus polymyxa</name>
    <name type="common">Bacillus polymyxa</name>
    <dbReference type="NCBI Taxonomy" id="1406"/>
    <lineage>
        <taxon>Bacteria</taxon>
        <taxon>Bacillati</taxon>
        <taxon>Bacillota</taxon>
        <taxon>Bacilli</taxon>
        <taxon>Bacillales</taxon>
        <taxon>Paenibacillaceae</taxon>
        <taxon>Paenibacillus</taxon>
    </lineage>
</organism>
<dbReference type="NCBIfam" id="NF003417">
    <property type="entry name" value="PRK04813.1"/>
    <property type="match status" value="2"/>
</dbReference>
<dbReference type="GO" id="GO:0043041">
    <property type="term" value="P:amino acid activation for nonribosomal peptide biosynthetic process"/>
    <property type="evidence" value="ECO:0007669"/>
    <property type="project" value="TreeGrafter"/>
</dbReference>
<dbReference type="Gene3D" id="3.30.559.10">
    <property type="entry name" value="Chloramphenicol acetyltransferase-like domain"/>
    <property type="match status" value="3"/>
</dbReference>
<dbReference type="CDD" id="cd05930">
    <property type="entry name" value="A_NRPS"/>
    <property type="match status" value="2"/>
</dbReference>
<dbReference type="InterPro" id="IPR014031">
    <property type="entry name" value="Ketoacyl_synth_C"/>
</dbReference>
<evidence type="ECO:0000259" key="12">
    <source>
        <dbReference type="PROSITE" id="PS52019"/>
    </source>
</evidence>
<evidence type="ECO:0000256" key="5">
    <source>
        <dbReference type="ARBA" id="ARBA00022679"/>
    </source>
</evidence>
<dbReference type="Gene3D" id="3.30.559.30">
    <property type="entry name" value="Nonribosomal peptide synthetase, condensation domain"/>
    <property type="match status" value="2"/>
</dbReference>
<dbReference type="InterPro" id="IPR042104">
    <property type="entry name" value="PKS_dehydratase_sf"/>
</dbReference>
<dbReference type="InterPro" id="IPR014030">
    <property type="entry name" value="Ketoacyl_synth_N"/>
</dbReference>
<dbReference type="SMART" id="SM00825">
    <property type="entry name" value="PKS_KS"/>
    <property type="match status" value="1"/>
</dbReference>
<evidence type="ECO:0000256" key="8">
    <source>
        <dbReference type="ARBA" id="ARBA00023268"/>
    </source>
</evidence>
<evidence type="ECO:0000313" key="14">
    <source>
        <dbReference type="Proteomes" id="UP001229409"/>
    </source>
</evidence>
<evidence type="ECO:0000259" key="10">
    <source>
        <dbReference type="PROSITE" id="PS50075"/>
    </source>
</evidence>
<feature type="region of interest" description="N-terminal hotdog fold" evidence="9">
    <location>
        <begin position="675"/>
        <end position="803"/>
    </location>
</feature>
<feature type="domain" description="Carrier" evidence="10">
    <location>
        <begin position="1505"/>
        <end position="1580"/>
    </location>
</feature>
<dbReference type="GO" id="GO:0031177">
    <property type="term" value="F:phosphopantetheine binding"/>
    <property type="evidence" value="ECO:0007669"/>
    <property type="project" value="InterPro"/>
</dbReference>
<dbReference type="CDD" id="cd19531">
    <property type="entry name" value="LCL_NRPS-like"/>
    <property type="match status" value="2"/>
</dbReference>
<feature type="active site" description="Proton donor; for dehydratase activity" evidence="9">
    <location>
        <position position="877"/>
    </location>
</feature>